<sequence>MENNTIQKQLRDLSKKIWHIYILNPEEENLKFIISLLDDNLALIGTENMNFTKH</sequence>
<organism evidence="1">
    <name type="scientific">Clostridioides difficile</name>
    <name type="common">Peptoclostridium difficile</name>
    <dbReference type="NCBI Taxonomy" id="1496"/>
    <lineage>
        <taxon>Bacteria</taxon>
        <taxon>Bacillati</taxon>
        <taxon>Bacillota</taxon>
        <taxon>Clostridia</taxon>
        <taxon>Peptostreptococcales</taxon>
        <taxon>Peptostreptococcaceae</taxon>
        <taxon>Clostridioides</taxon>
    </lineage>
</organism>
<name>A0A381KKB9_CLODI</name>
<evidence type="ECO:0000313" key="1">
    <source>
        <dbReference type="EMBL" id="SUY83098.1"/>
    </source>
</evidence>
<gene>
    <name evidence="1" type="ORF">NCTC13307_04211</name>
</gene>
<reference evidence="1" key="1">
    <citation type="submission" date="2018-06" db="EMBL/GenBank/DDBJ databases">
        <authorList>
            <consortium name="Pathogen Informatics"/>
            <person name="Doyle S."/>
        </authorList>
    </citation>
    <scope>NUCLEOTIDE SEQUENCE</scope>
    <source>
        <strain evidence="1">NCTC13307</strain>
    </source>
</reference>
<dbReference type="EMBL" id="UFWD01000002">
    <property type="protein sequence ID" value="SUY83098.1"/>
    <property type="molecule type" value="Genomic_DNA"/>
</dbReference>
<proteinExistence type="predicted"/>
<accession>A0A381KKB9</accession>
<dbReference type="AlphaFoldDB" id="A0A381KKB9"/>
<protein>
    <submittedName>
        <fullName evidence="1">Signaling protein</fullName>
    </submittedName>
</protein>